<dbReference type="GO" id="GO:0051287">
    <property type="term" value="F:NAD binding"/>
    <property type="evidence" value="ECO:0007669"/>
    <property type="project" value="InterPro"/>
</dbReference>
<evidence type="ECO:0000313" key="4">
    <source>
        <dbReference type="EMBL" id="MDO5457898.1"/>
    </source>
</evidence>
<evidence type="ECO:0000256" key="1">
    <source>
        <dbReference type="ARBA" id="ARBA00007769"/>
    </source>
</evidence>
<dbReference type="SMART" id="SM01329">
    <property type="entry name" value="Iso_dh"/>
    <property type="match status" value="1"/>
</dbReference>
<dbReference type="AlphaFoldDB" id="A0AA43UDD6"/>
<name>A0AA43UDD6_9LACT</name>
<evidence type="ECO:0000256" key="2">
    <source>
        <dbReference type="ARBA" id="ARBA00023002"/>
    </source>
</evidence>
<feature type="domain" description="Isopropylmalate dehydrogenase-like" evidence="3">
    <location>
        <begin position="2"/>
        <end position="326"/>
    </location>
</feature>
<dbReference type="Proteomes" id="UP001171751">
    <property type="component" value="Unassembled WGS sequence"/>
</dbReference>
<protein>
    <submittedName>
        <fullName evidence="4">Isocitrate/isopropylmalate family dehydrogenase</fullName>
    </submittedName>
</protein>
<organism evidence="4 5">
    <name type="scientific">Atopococcus tabaci</name>
    <dbReference type="NCBI Taxonomy" id="269774"/>
    <lineage>
        <taxon>Bacteria</taxon>
        <taxon>Bacillati</taxon>
        <taxon>Bacillota</taxon>
        <taxon>Bacilli</taxon>
        <taxon>Lactobacillales</taxon>
        <taxon>Carnobacteriaceae</taxon>
        <taxon>Atopococcus</taxon>
    </lineage>
</organism>
<comment type="similarity">
    <text evidence="1">Belongs to the isocitrate and isopropylmalate dehydrogenases family.</text>
</comment>
<dbReference type="EMBL" id="JAUNQW010000032">
    <property type="protein sequence ID" value="MDO5457898.1"/>
    <property type="molecule type" value="Genomic_DNA"/>
</dbReference>
<evidence type="ECO:0000259" key="3">
    <source>
        <dbReference type="SMART" id="SM01329"/>
    </source>
</evidence>
<proteinExistence type="inferred from homology"/>
<keyword evidence="2" id="KW-0560">Oxidoreductase</keyword>
<dbReference type="PROSITE" id="PS00470">
    <property type="entry name" value="IDH_IMDH"/>
    <property type="match status" value="1"/>
</dbReference>
<dbReference type="SUPFAM" id="SSF53659">
    <property type="entry name" value="Isocitrate/Isopropylmalate dehydrogenase-like"/>
    <property type="match status" value="1"/>
</dbReference>
<dbReference type="GO" id="GO:0000287">
    <property type="term" value="F:magnesium ion binding"/>
    <property type="evidence" value="ECO:0007669"/>
    <property type="project" value="InterPro"/>
</dbReference>
<gene>
    <name evidence="4" type="ORF">Q4F26_06070</name>
</gene>
<dbReference type="InterPro" id="IPR024084">
    <property type="entry name" value="IsoPropMal-DH-like_dom"/>
</dbReference>
<dbReference type="FunFam" id="3.40.718.10:FF:000014">
    <property type="entry name" value="Isocitrate dehydrogenase (NAD(+))"/>
    <property type="match status" value="1"/>
</dbReference>
<comment type="caution">
    <text evidence="4">The sequence shown here is derived from an EMBL/GenBank/DDBJ whole genome shotgun (WGS) entry which is preliminary data.</text>
</comment>
<dbReference type="GO" id="GO:0004449">
    <property type="term" value="F:isocitrate dehydrogenase (NAD+) activity"/>
    <property type="evidence" value="ECO:0007669"/>
    <property type="project" value="TreeGrafter"/>
</dbReference>
<keyword evidence="5" id="KW-1185">Reference proteome</keyword>
<sequence>MKVTMILGDGIGPEISQSAMDIIDATDAGIEWEIVNAGEGVYEETGELIPDSVYESLERNKVALKAPLTTPIGTGFRSVNVALRKKYDLYANIRPVKKIGKIDSLFDDIDLVLFRENTEDLYAGVEKKISDDEMHSIKIITRPASERICRQAFEFAKENDRKNVTVVTKANIMKLTDGLFLEVAREVAAEYPEIEFKEVLVDNMAMQLVIYPNQYDVIVTENLYGDILSDLMAGLIGGLGLVPGANIGKDMAIFEAVHGTAPDIAGQDKANPTALLLSGCLMLDHLNKREEADRIRQALEVVYSNPQNFTGDLGGNASTSEFTQAVIAQLKNN</sequence>
<dbReference type="PANTHER" id="PTHR11835">
    <property type="entry name" value="DECARBOXYLATING DEHYDROGENASES-ISOCITRATE, ISOPROPYLMALATE, TARTRATE"/>
    <property type="match status" value="1"/>
</dbReference>
<dbReference type="GO" id="GO:0006099">
    <property type="term" value="P:tricarboxylic acid cycle"/>
    <property type="evidence" value="ECO:0007669"/>
    <property type="project" value="TreeGrafter"/>
</dbReference>
<dbReference type="InterPro" id="IPR019818">
    <property type="entry name" value="IsoCit/isopropylmalate_DH_CS"/>
</dbReference>
<dbReference type="PANTHER" id="PTHR11835:SF34">
    <property type="entry name" value="ISOCITRATE DEHYDROGENASE [NAD] SUBUNIT ALPHA, MITOCHONDRIAL"/>
    <property type="match status" value="1"/>
</dbReference>
<dbReference type="Gene3D" id="3.40.718.10">
    <property type="entry name" value="Isopropylmalate Dehydrogenase"/>
    <property type="match status" value="1"/>
</dbReference>
<evidence type="ECO:0000313" key="5">
    <source>
        <dbReference type="Proteomes" id="UP001171751"/>
    </source>
</evidence>
<reference evidence="4" key="1">
    <citation type="submission" date="2023-07" db="EMBL/GenBank/DDBJ databases">
        <title>Between Cages and Wild: Unraveling the Impact of Captivity on Animal Microbiomes and Antimicrobial Resistance.</title>
        <authorList>
            <person name="Schmartz G.P."/>
            <person name="Rehner J."/>
            <person name="Schuff M.J."/>
            <person name="Becker S.L."/>
            <person name="Kravczyk M."/>
            <person name="Gurevich A."/>
            <person name="Francke R."/>
            <person name="Mueller R."/>
            <person name="Keller V."/>
            <person name="Keller A."/>
        </authorList>
    </citation>
    <scope>NUCLEOTIDE SEQUENCE</scope>
    <source>
        <strain evidence="4">S39M_St_73</strain>
    </source>
</reference>
<accession>A0AA43UDD6</accession>
<dbReference type="Pfam" id="PF00180">
    <property type="entry name" value="Iso_dh"/>
    <property type="match status" value="1"/>
</dbReference>
<dbReference type="GO" id="GO:0006102">
    <property type="term" value="P:isocitrate metabolic process"/>
    <property type="evidence" value="ECO:0007669"/>
    <property type="project" value="TreeGrafter"/>
</dbReference>